<dbReference type="EMBL" id="AP014945">
    <property type="protein sequence ID" value="BAU22839.1"/>
    <property type="molecule type" value="Genomic_DNA"/>
</dbReference>
<evidence type="ECO:0000313" key="2">
    <source>
        <dbReference type="Proteomes" id="UP000068196"/>
    </source>
</evidence>
<dbReference type="RefSeq" id="WP_068512724.1">
    <property type="nucleotide sequence ID" value="NZ_AP014945.1"/>
</dbReference>
<evidence type="ECO:0008006" key="3">
    <source>
        <dbReference type="Google" id="ProtNLM"/>
    </source>
</evidence>
<reference evidence="1 2" key="1">
    <citation type="journal article" date="2016" name="Int. J. Syst. Evol. Microbiol.">
        <title>Caldimicrobium thiodismutans sp. nov., a sulfur-disproportionating bacterium isolated from a hot spring, and emended description of the genus Caldimicrobium.</title>
        <authorList>
            <person name="Kojima H."/>
            <person name="Umezawa K."/>
            <person name="Fukui M."/>
        </authorList>
    </citation>
    <scope>NUCLEOTIDE SEQUENCE [LARGE SCALE GENOMIC DNA]</scope>
    <source>
        <strain evidence="1 2">TF1</strain>
    </source>
</reference>
<dbReference type="AlphaFoldDB" id="A0A0U5AFQ6"/>
<proteinExistence type="predicted"/>
<dbReference type="KEGG" id="cthi:THC_0444"/>
<gene>
    <name evidence="1" type="ORF">THC_0444</name>
</gene>
<dbReference type="SUPFAM" id="SSF53067">
    <property type="entry name" value="Actin-like ATPase domain"/>
    <property type="match status" value="1"/>
</dbReference>
<name>A0A0U5AFQ6_9BACT</name>
<dbReference type="CDD" id="cd24049">
    <property type="entry name" value="ASKHA_NBD_PilM"/>
    <property type="match status" value="1"/>
</dbReference>
<dbReference type="InterPro" id="IPR043129">
    <property type="entry name" value="ATPase_NBD"/>
</dbReference>
<dbReference type="InterPro" id="IPR050696">
    <property type="entry name" value="FtsA/MreB"/>
</dbReference>
<dbReference type="PANTHER" id="PTHR32432">
    <property type="entry name" value="CELL DIVISION PROTEIN FTSA-RELATED"/>
    <property type="match status" value="1"/>
</dbReference>
<dbReference type="InterPro" id="IPR005883">
    <property type="entry name" value="PilM"/>
</dbReference>
<protein>
    <recommendedName>
        <fullName evidence="3">Pilus assembly protein PilM</fullName>
    </recommendedName>
</protein>
<dbReference type="Gene3D" id="3.30.420.40">
    <property type="match status" value="2"/>
</dbReference>
<dbReference type="PANTHER" id="PTHR32432:SF3">
    <property type="entry name" value="ETHANOLAMINE UTILIZATION PROTEIN EUTJ"/>
    <property type="match status" value="1"/>
</dbReference>
<dbReference type="Gene3D" id="3.30.1490.300">
    <property type="match status" value="1"/>
</dbReference>
<sequence>MKILKNLFQKISRNGKNNFIGLDIGSYSIKMVEISLSGDKPTLNGFCQARTFETTIINQIVNDEQLLRTNLKNIFTNFQPKTHRIFLSIPYELTIFGKFSVNSPEALQEIKKQINDEIPYKLDDVYYSYFIIPEKGSYDVYYLVAKKDNIDKVQNIFKSLNYTLENIDADFINLHNFFEFLYGQENRAIIDWGHEKIKIHFSNKDVPVYTRELFNLGFKELKNKVVKDLKVTHDMAERYLHNPPADTRGLKIKEFYKDFIKKLLEEVKFGGEIVKTKYGVWPEVFYIIGGGARIPGIHSLISDLLKVEVRKVTINKKINISENIDPNYLNTISTQGIMALATAMKALI</sequence>
<organism evidence="1 2">
    <name type="scientific">Caldimicrobium thiodismutans</name>
    <dbReference type="NCBI Taxonomy" id="1653476"/>
    <lineage>
        <taxon>Bacteria</taxon>
        <taxon>Pseudomonadati</taxon>
        <taxon>Thermodesulfobacteriota</taxon>
        <taxon>Thermodesulfobacteria</taxon>
        <taxon>Thermodesulfobacteriales</taxon>
        <taxon>Thermodesulfobacteriaceae</taxon>
        <taxon>Caldimicrobium</taxon>
    </lineage>
</organism>
<dbReference type="Proteomes" id="UP000068196">
    <property type="component" value="Chromosome"/>
</dbReference>
<keyword evidence="2" id="KW-1185">Reference proteome</keyword>
<dbReference type="STRING" id="1653476.THC_0444"/>
<reference evidence="2" key="2">
    <citation type="journal article" date="2016" name="Int. J. Syst. Evol. Microbiol.">
        <title>Caldimicrobium thiodismutans sp. nov., a sulfur-disproportionating bacterium isolated from a hot spring.</title>
        <authorList>
            <person name="Kojima H."/>
            <person name="Umezawa K."/>
            <person name="Fukui M."/>
        </authorList>
    </citation>
    <scope>NUCLEOTIDE SEQUENCE [LARGE SCALE GENOMIC DNA]</scope>
    <source>
        <strain evidence="2">TF1</strain>
    </source>
</reference>
<dbReference type="OrthoDB" id="9778003at2"/>
<accession>A0A0U5AFQ6</accession>
<dbReference type="Pfam" id="PF11104">
    <property type="entry name" value="PilM_2"/>
    <property type="match status" value="1"/>
</dbReference>
<evidence type="ECO:0000313" key="1">
    <source>
        <dbReference type="EMBL" id="BAU22839.1"/>
    </source>
</evidence>